<evidence type="ECO:0000313" key="2">
    <source>
        <dbReference type="Proteomes" id="UP000886780"/>
    </source>
</evidence>
<evidence type="ECO:0000313" key="1">
    <source>
        <dbReference type="EMBL" id="HIX52142.1"/>
    </source>
</evidence>
<accession>A0A9D1W5D6</accession>
<reference evidence="1" key="1">
    <citation type="journal article" date="2021" name="PeerJ">
        <title>Extensive microbial diversity within the chicken gut microbiome revealed by metagenomics and culture.</title>
        <authorList>
            <person name="Gilroy R."/>
            <person name="Ravi A."/>
            <person name="Getino M."/>
            <person name="Pursley I."/>
            <person name="Horton D.L."/>
            <person name="Alikhan N.F."/>
            <person name="Baker D."/>
            <person name="Gharbi K."/>
            <person name="Hall N."/>
            <person name="Watson M."/>
            <person name="Adriaenssens E.M."/>
            <person name="Foster-Nyarko E."/>
            <person name="Jarju S."/>
            <person name="Secka A."/>
            <person name="Antonio M."/>
            <person name="Oren A."/>
            <person name="Chaudhuri R.R."/>
            <person name="La Ragione R."/>
            <person name="Hildebrand F."/>
            <person name="Pallen M.J."/>
        </authorList>
    </citation>
    <scope>NUCLEOTIDE SEQUENCE</scope>
    <source>
        <strain evidence="1">ChiGjej4B4-12881</strain>
    </source>
</reference>
<proteinExistence type="predicted"/>
<sequence length="217" mass="25035">MYVYLPSCNFTAACPESSKKIKAYLAEKEGFRVAACCRPTQKTLTAEDTVLSVCLTCSAITREVSPQAREMSFWEYVLTDPDFPWPDFGGERMTVQDCWRARNKPELQRAVRACMRRMNLEPVELEENYEKTQFDGVWRFNEASYKRNIGIAPVYFTEVRDHGVDLLPPEEQKRRMEEWAKQYTTERVLTYCNACLKGVQMGGAEGVHLMELLTANL</sequence>
<dbReference type="EMBL" id="DXEU01000088">
    <property type="protein sequence ID" value="HIX52142.1"/>
    <property type="molecule type" value="Genomic_DNA"/>
</dbReference>
<comment type="caution">
    <text evidence="1">The sequence shown here is derived from an EMBL/GenBank/DDBJ whole genome shotgun (WGS) entry which is preliminary data.</text>
</comment>
<protein>
    <submittedName>
        <fullName evidence="1">Uncharacterized protein</fullName>
    </submittedName>
</protein>
<organism evidence="1 2">
    <name type="scientific">Candidatus Lachnoclostridium stercoripullorum</name>
    <dbReference type="NCBI Taxonomy" id="2838635"/>
    <lineage>
        <taxon>Bacteria</taxon>
        <taxon>Bacillati</taxon>
        <taxon>Bacillota</taxon>
        <taxon>Clostridia</taxon>
        <taxon>Lachnospirales</taxon>
        <taxon>Lachnospiraceae</taxon>
    </lineage>
</organism>
<name>A0A9D1W5D6_9FIRM</name>
<dbReference type="Proteomes" id="UP000886780">
    <property type="component" value="Unassembled WGS sequence"/>
</dbReference>
<dbReference type="AlphaFoldDB" id="A0A9D1W5D6"/>
<reference evidence="1" key="2">
    <citation type="submission" date="2021-04" db="EMBL/GenBank/DDBJ databases">
        <authorList>
            <person name="Gilroy R."/>
        </authorList>
    </citation>
    <scope>NUCLEOTIDE SEQUENCE</scope>
    <source>
        <strain evidence="1">ChiGjej4B4-12881</strain>
    </source>
</reference>
<gene>
    <name evidence="1" type="ORF">IAA28_04995</name>
</gene>